<evidence type="ECO:0000259" key="2">
    <source>
        <dbReference type="Pfam" id="PF18962"/>
    </source>
</evidence>
<evidence type="ECO:0000259" key="3">
    <source>
        <dbReference type="Pfam" id="PF20009"/>
    </source>
</evidence>
<dbReference type="GO" id="GO:0017147">
    <property type="term" value="F:Wnt-protein binding"/>
    <property type="evidence" value="ECO:0007669"/>
    <property type="project" value="TreeGrafter"/>
</dbReference>
<dbReference type="InterPro" id="IPR026444">
    <property type="entry name" value="Secre_tail"/>
</dbReference>
<dbReference type="GO" id="GO:0042813">
    <property type="term" value="F:Wnt receptor activity"/>
    <property type="evidence" value="ECO:0007669"/>
    <property type="project" value="TreeGrafter"/>
</dbReference>
<dbReference type="InterPro" id="IPR011042">
    <property type="entry name" value="6-blade_b-propeller_TolB-like"/>
</dbReference>
<dbReference type="NCBIfam" id="TIGR04183">
    <property type="entry name" value="Por_Secre_tail"/>
    <property type="match status" value="1"/>
</dbReference>
<keyword evidence="5" id="KW-1185">Reference proteome</keyword>
<dbReference type="InterPro" id="IPR000033">
    <property type="entry name" value="LDLR_classB_rpt"/>
</dbReference>
<feature type="domain" description="Secretion system C-terminal sorting" evidence="2">
    <location>
        <begin position="730"/>
        <end position="795"/>
    </location>
</feature>
<name>A0A2P8DBP8_9BACT</name>
<protein>
    <submittedName>
        <fullName evidence="4">Putative secreted protein (Por secretion system target)</fullName>
    </submittedName>
</protein>
<dbReference type="GO" id="GO:0005886">
    <property type="term" value="C:plasma membrane"/>
    <property type="evidence" value="ECO:0007669"/>
    <property type="project" value="TreeGrafter"/>
</dbReference>
<dbReference type="Pfam" id="PF18962">
    <property type="entry name" value="Por_Secre_tail"/>
    <property type="match status" value="1"/>
</dbReference>
<feature type="chain" id="PRO_5015140703" evidence="1">
    <location>
        <begin position="29"/>
        <end position="798"/>
    </location>
</feature>
<dbReference type="SMART" id="SM00135">
    <property type="entry name" value="LY"/>
    <property type="match status" value="2"/>
</dbReference>
<dbReference type="SUPFAM" id="SSF63825">
    <property type="entry name" value="YWTD domain"/>
    <property type="match status" value="1"/>
</dbReference>
<dbReference type="InterPro" id="IPR045474">
    <property type="entry name" value="GEVED"/>
</dbReference>
<evidence type="ECO:0000313" key="4">
    <source>
        <dbReference type="EMBL" id="PSK94639.1"/>
    </source>
</evidence>
<sequence>MIQPYFKRSLKCMLLCLPLSLSLSKAGAQTYCTPQVTATNFYISNAMFNYGSPGVNWPTGNNGYSATLSSSSKTIPRYYTHTAAFWYYATNTTAAPITVYIRFFADWNHDGDFSDPGETGYSAQQVLAPNTGTGTGYNVYPPLNALTGTTRVRIILSQNSDVTDPCAPVTGEVEDYIFTIQNSSAPVLSTTANVFLNSLLTTQTASEGFTINQLITGSQPDMPLITDPDDSTGYYVPRGIAITGATGTGTWQYKATPASTWTNVGAVTGLNALLLMGDAADNRYLPGGRLRFIPTGAGNPALTFRAWDGTTGTHGAYGTAVVSGGTSAFSTAVRSVSLPVVTANPTRHFYMASASADNILASFFDPAGGLAYTPATIVSDNTNLTNVTDIDLDAANNRLVWTESAVVDKIVSADFDGSNVTVLYTFPTSGSAPNGIAIGGGKMFYTDNGLTAKGVYKATLSGGGNVRITGNAGQLAMPNQVRDIEYYNNKLYVIARATPIGNYSVYQMDTTGANPVEVVSTPNVIQHLEVAAGNVYWTELVNNNAALYVKPIAGTTVTTLATGTGRQFRDIEVDSANNKVYYIDLMSGSAQPADRALMAVPMTGGSPVKVLSLPENYITLVSDIAPTALAITLQDFSGKALARTNHLQWQVGNEGPGARYTLERSADGTTFAPLALIAGKAAHQYQYEDANPLPGVSFYRLHLQDAAGQDSYSKTIALQRSAAIKDNILVYPNPVTDVVKVLGDELQLLELYNIMGQKVAAVSGANSLSMAHLPAGIYNLRITLAGTETVISQRVIKQ</sequence>
<organism evidence="4 5">
    <name type="scientific">Taibaiella chishuiensis</name>
    <dbReference type="NCBI Taxonomy" id="1434707"/>
    <lineage>
        <taxon>Bacteria</taxon>
        <taxon>Pseudomonadati</taxon>
        <taxon>Bacteroidota</taxon>
        <taxon>Chitinophagia</taxon>
        <taxon>Chitinophagales</taxon>
        <taxon>Chitinophagaceae</taxon>
        <taxon>Taibaiella</taxon>
    </lineage>
</organism>
<dbReference type="InterPro" id="IPR050778">
    <property type="entry name" value="Cueball_EGF_LRP_Nidogen"/>
</dbReference>
<feature type="domain" description="GEVED" evidence="3">
    <location>
        <begin position="100"/>
        <end position="178"/>
    </location>
</feature>
<proteinExistence type="predicted"/>
<dbReference type="OrthoDB" id="681062at2"/>
<comment type="caution">
    <text evidence="4">The sequence shown here is derived from an EMBL/GenBank/DDBJ whole genome shotgun (WGS) entry which is preliminary data.</text>
</comment>
<feature type="signal peptide" evidence="1">
    <location>
        <begin position="1"/>
        <end position="28"/>
    </location>
</feature>
<reference evidence="4 5" key="1">
    <citation type="submission" date="2018-03" db="EMBL/GenBank/DDBJ databases">
        <title>Genomic Encyclopedia of Type Strains, Phase III (KMG-III): the genomes of soil and plant-associated and newly described type strains.</title>
        <authorList>
            <person name="Whitman W."/>
        </authorList>
    </citation>
    <scope>NUCLEOTIDE SEQUENCE [LARGE SCALE GENOMIC DNA]</scope>
    <source>
        <strain evidence="4 5">CGMCC 1.12700</strain>
    </source>
</reference>
<dbReference type="AlphaFoldDB" id="A0A2P8DBP8"/>
<dbReference type="Proteomes" id="UP000240572">
    <property type="component" value="Unassembled WGS sequence"/>
</dbReference>
<dbReference type="Gene3D" id="2.120.10.30">
    <property type="entry name" value="TolB, C-terminal domain"/>
    <property type="match status" value="1"/>
</dbReference>
<gene>
    <name evidence="4" type="ORF">B0I18_101798</name>
</gene>
<evidence type="ECO:0000313" key="5">
    <source>
        <dbReference type="Proteomes" id="UP000240572"/>
    </source>
</evidence>
<dbReference type="PANTHER" id="PTHR46513">
    <property type="entry name" value="VITELLOGENIN RECEPTOR-LIKE PROTEIN-RELATED-RELATED"/>
    <property type="match status" value="1"/>
</dbReference>
<dbReference type="Pfam" id="PF20009">
    <property type="entry name" value="GEVED"/>
    <property type="match status" value="1"/>
</dbReference>
<dbReference type="PANTHER" id="PTHR46513:SF13">
    <property type="entry name" value="EGF-LIKE DOMAIN-CONTAINING PROTEIN"/>
    <property type="match status" value="1"/>
</dbReference>
<dbReference type="RefSeq" id="WP_106521331.1">
    <property type="nucleotide sequence ID" value="NZ_PYGD01000001.1"/>
</dbReference>
<evidence type="ECO:0000256" key="1">
    <source>
        <dbReference type="SAM" id="SignalP"/>
    </source>
</evidence>
<dbReference type="GO" id="GO:0060070">
    <property type="term" value="P:canonical Wnt signaling pathway"/>
    <property type="evidence" value="ECO:0007669"/>
    <property type="project" value="TreeGrafter"/>
</dbReference>
<keyword evidence="1" id="KW-0732">Signal</keyword>
<accession>A0A2P8DBP8</accession>
<dbReference type="EMBL" id="PYGD01000001">
    <property type="protein sequence ID" value="PSK94639.1"/>
    <property type="molecule type" value="Genomic_DNA"/>
</dbReference>